<keyword evidence="3" id="KW-1185">Reference proteome</keyword>
<comment type="caution">
    <text evidence="2">The sequence shown here is derived from an EMBL/GenBank/DDBJ whole genome shotgun (WGS) entry which is preliminary data.</text>
</comment>
<reference evidence="3" key="1">
    <citation type="submission" date="2017-03" db="EMBL/GenBank/DDBJ databases">
        <title>Phytopthora megakarya and P. palmivora, two closely related causual agents of cacao black pod achieved similar genome size and gene model numbers by different mechanisms.</title>
        <authorList>
            <person name="Ali S."/>
            <person name="Shao J."/>
            <person name="Larry D.J."/>
            <person name="Kronmiller B."/>
            <person name="Shen D."/>
            <person name="Strem M.D."/>
            <person name="Melnick R.L."/>
            <person name="Guiltinan M.J."/>
            <person name="Tyler B.M."/>
            <person name="Meinhardt L.W."/>
            <person name="Bailey B.A."/>
        </authorList>
    </citation>
    <scope>NUCLEOTIDE SEQUENCE [LARGE SCALE GENOMIC DNA]</scope>
    <source>
        <strain evidence="3">zdho120</strain>
    </source>
</reference>
<dbReference type="AlphaFoldDB" id="A0A225WY44"/>
<evidence type="ECO:0000313" key="3">
    <source>
        <dbReference type="Proteomes" id="UP000198211"/>
    </source>
</evidence>
<organism evidence="2 3">
    <name type="scientific">Phytophthora megakarya</name>
    <dbReference type="NCBI Taxonomy" id="4795"/>
    <lineage>
        <taxon>Eukaryota</taxon>
        <taxon>Sar</taxon>
        <taxon>Stramenopiles</taxon>
        <taxon>Oomycota</taxon>
        <taxon>Peronosporomycetes</taxon>
        <taxon>Peronosporales</taxon>
        <taxon>Peronosporaceae</taxon>
        <taxon>Phytophthora</taxon>
    </lineage>
</organism>
<keyword evidence="1" id="KW-1133">Transmembrane helix</keyword>
<evidence type="ECO:0000256" key="1">
    <source>
        <dbReference type="SAM" id="Phobius"/>
    </source>
</evidence>
<name>A0A225WY44_9STRA</name>
<evidence type="ECO:0000313" key="2">
    <source>
        <dbReference type="EMBL" id="OWZ21740.1"/>
    </source>
</evidence>
<protein>
    <submittedName>
        <fullName evidence="2">Amino Acid/Auxin Permease</fullName>
    </submittedName>
</protein>
<dbReference type="Proteomes" id="UP000198211">
    <property type="component" value="Unassembled WGS sequence"/>
</dbReference>
<accession>A0A225WY44</accession>
<feature type="transmembrane region" description="Helical" evidence="1">
    <location>
        <begin position="103"/>
        <end position="123"/>
    </location>
</feature>
<proteinExistence type="predicted"/>
<dbReference type="OrthoDB" id="40134at2759"/>
<dbReference type="STRING" id="4795.A0A225WY44"/>
<keyword evidence="1" id="KW-0812">Transmembrane</keyword>
<sequence>MGKWCHWLAVISQMASFLLVPCAFLVLGGTLLDGLFEIAYNTTYWIMVVMYGMGVHPSPPSPDIKISQLRAYSPRGCQITDNLLYSIYPDSNGLTTLGFRSDWGAVVMAYFFMQLHITIIFSVKWQSLKFVF</sequence>
<gene>
    <name evidence="2" type="ORF">PHMEG_0003665</name>
</gene>
<keyword evidence="1" id="KW-0472">Membrane</keyword>
<feature type="transmembrane region" description="Helical" evidence="1">
    <location>
        <begin position="6"/>
        <end position="27"/>
    </location>
</feature>
<dbReference type="EMBL" id="NBNE01000193">
    <property type="protein sequence ID" value="OWZ21740.1"/>
    <property type="molecule type" value="Genomic_DNA"/>
</dbReference>